<dbReference type="FunFam" id="1.10.1900.20:FF:000001">
    <property type="entry name" value="50S ribosomal protein L20"/>
    <property type="match status" value="1"/>
</dbReference>
<evidence type="ECO:0000313" key="8">
    <source>
        <dbReference type="Proteomes" id="UP000182253"/>
    </source>
</evidence>
<name>A0A1F6UWC3_9BACT</name>
<dbReference type="PANTHER" id="PTHR10986">
    <property type="entry name" value="39S RIBOSOMAL PROTEIN L20"/>
    <property type="match status" value="1"/>
</dbReference>
<dbReference type="STRING" id="1801735.A2645_01240"/>
<dbReference type="CDD" id="cd07026">
    <property type="entry name" value="Ribosomal_L20"/>
    <property type="match status" value="1"/>
</dbReference>
<protein>
    <recommendedName>
        <fullName evidence="4 5">Large ribosomal subunit protein bL20</fullName>
    </recommendedName>
</protein>
<dbReference type="GO" id="GO:0019843">
    <property type="term" value="F:rRNA binding"/>
    <property type="evidence" value="ECO:0007669"/>
    <property type="project" value="UniProtKB-UniRule"/>
</dbReference>
<keyword evidence="5 6" id="KW-0699">rRNA-binding</keyword>
<comment type="function">
    <text evidence="5 6">Binds directly to 23S ribosomal RNA and is necessary for the in vitro assembly process of the 50S ribosomal subunit. It is not involved in the protein synthesizing functions of that subunit.</text>
</comment>
<sequence>MTRVKRGTISLKRRRKVLSQVKGYRFARSKKERAAREAIVHAGAHAFRDRRDKKAIRRQGWNETINGAVREQGLTYSRFIEALKKKNVKLDRKILADLAKNNPQVFKSIVELVKG</sequence>
<dbReference type="InterPro" id="IPR005813">
    <property type="entry name" value="Ribosomal_bL20"/>
</dbReference>
<gene>
    <name evidence="5" type="primary">rplT</name>
    <name evidence="7" type="ORF">A2645_01240</name>
</gene>
<dbReference type="Gene3D" id="1.10.1900.20">
    <property type="entry name" value="Ribosomal protein L20"/>
    <property type="match status" value="1"/>
</dbReference>
<dbReference type="EMBL" id="MFTL01000010">
    <property type="protein sequence ID" value="OGI61740.1"/>
    <property type="molecule type" value="Genomic_DNA"/>
</dbReference>
<evidence type="ECO:0000256" key="4">
    <source>
        <dbReference type="ARBA" id="ARBA00035172"/>
    </source>
</evidence>
<dbReference type="AlphaFoldDB" id="A0A1F6UWC3"/>
<evidence type="ECO:0000256" key="2">
    <source>
        <dbReference type="ARBA" id="ARBA00022980"/>
    </source>
</evidence>
<comment type="caution">
    <text evidence="7">The sequence shown here is derived from an EMBL/GenBank/DDBJ whole genome shotgun (WGS) entry which is preliminary data.</text>
</comment>
<comment type="similarity">
    <text evidence="1 5 6">Belongs to the bacterial ribosomal protein bL20 family.</text>
</comment>
<dbReference type="InterPro" id="IPR035566">
    <property type="entry name" value="Ribosomal_protein_bL20_C"/>
</dbReference>
<evidence type="ECO:0000256" key="3">
    <source>
        <dbReference type="ARBA" id="ARBA00023274"/>
    </source>
</evidence>
<evidence type="ECO:0000256" key="1">
    <source>
        <dbReference type="ARBA" id="ARBA00007698"/>
    </source>
</evidence>
<dbReference type="PRINTS" id="PR00062">
    <property type="entry name" value="RIBOSOMALL20"/>
</dbReference>
<dbReference type="GO" id="GO:1990904">
    <property type="term" value="C:ribonucleoprotein complex"/>
    <property type="evidence" value="ECO:0007669"/>
    <property type="project" value="UniProtKB-KW"/>
</dbReference>
<proteinExistence type="inferred from homology"/>
<organism evidence="7 8">
    <name type="scientific">Candidatus Nomurabacteria bacterium RIFCSPHIGHO2_01_FULL_39_9</name>
    <dbReference type="NCBI Taxonomy" id="1801735"/>
    <lineage>
        <taxon>Bacteria</taxon>
        <taxon>Candidatus Nomuraibacteriota</taxon>
    </lineage>
</organism>
<dbReference type="SUPFAM" id="SSF74731">
    <property type="entry name" value="Ribosomal protein L20"/>
    <property type="match status" value="1"/>
</dbReference>
<keyword evidence="3 5" id="KW-0687">Ribonucleoprotein</keyword>
<evidence type="ECO:0000313" key="7">
    <source>
        <dbReference type="EMBL" id="OGI61740.1"/>
    </source>
</evidence>
<keyword evidence="2 5" id="KW-0689">Ribosomal protein</keyword>
<dbReference type="GO" id="GO:0005840">
    <property type="term" value="C:ribosome"/>
    <property type="evidence" value="ECO:0007669"/>
    <property type="project" value="UniProtKB-KW"/>
</dbReference>
<dbReference type="Pfam" id="PF00453">
    <property type="entry name" value="Ribosomal_L20"/>
    <property type="match status" value="1"/>
</dbReference>
<reference evidence="7 8" key="1">
    <citation type="journal article" date="2016" name="Nat. Commun.">
        <title>Thousands of microbial genomes shed light on interconnected biogeochemical processes in an aquifer system.</title>
        <authorList>
            <person name="Anantharaman K."/>
            <person name="Brown C.T."/>
            <person name="Hug L.A."/>
            <person name="Sharon I."/>
            <person name="Castelle C.J."/>
            <person name="Probst A.J."/>
            <person name="Thomas B.C."/>
            <person name="Singh A."/>
            <person name="Wilkins M.J."/>
            <person name="Karaoz U."/>
            <person name="Brodie E.L."/>
            <person name="Williams K.H."/>
            <person name="Hubbard S.S."/>
            <person name="Banfield J.F."/>
        </authorList>
    </citation>
    <scope>NUCLEOTIDE SEQUENCE [LARGE SCALE GENOMIC DNA]</scope>
</reference>
<dbReference type="GO" id="GO:0003735">
    <property type="term" value="F:structural constituent of ribosome"/>
    <property type="evidence" value="ECO:0007669"/>
    <property type="project" value="InterPro"/>
</dbReference>
<keyword evidence="5 6" id="KW-0694">RNA-binding</keyword>
<dbReference type="GO" id="GO:0006412">
    <property type="term" value="P:translation"/>
    <property type="evidence" value="ECO:0007669"/>
    <property type="project" value="InterPro"/>
</dbReference>
<dbReference type="Proteomes" id="UP000182253">
    <property type="component" value="Unassembled WGS sequence"/>
</dbReference>
<dbReference type="Gene3D" id="6.10.160.10">
    <property type="match status" value="1"/>
</dbReference>
<dbReference type="NCBIfam" id="TIGR01032">
    <property type="entry name" value="rplT_bact"/>
    <property type="match status" value="1"/>
</dbReference>
<accession>A0A1F6UWC3</accession>
<dbReference type="GO" id="GO:0000027">
    <property type="term" value="P:ribosomal large subunit assembly"/>
    <property type="evidence" value="ECO:0007669"/>
    <property type="project" value="UniProtKB-UniRule"/>
</dbReference>
<dbReference type="HAMAP" id="MF_00382">
    <property type="entry name" value="Ribosomal_bL20"/>
    <property type="match status" value="1"/>
</dbReference>
<evidence type="ECO:0000256" key="6">
    <source>
        <dbReference type="RuleBase" id="RU000560"/>
    </source>
</evidence>
<evidence type="ECO:0000256" key="5">
    <source>
        <dbReference type="HAMAP-Rule" id="MF_00382"/>
    </source>
</evidence>